<evidence type="ECO:0000313" key="4">
    <source>
        <dbReference type="EMBL" id="QFS43254.1"/>
    </source>
</evidence>
<organism evidence="4 5">
    <name type="scientific">Nostoc sphaeroides CCNUC1</name>
    <dbReference type="NCBI Taxonomy" id="2653204"/>
    <lineage>
        <taxon>Bacteria</taxon>
        <taxon>Bacillati</taxon>
        <taxon>Cyanobacteriota</taxon>
        <taxon>Cyanophyceae</taxon>
        <taxon>Nostocales</taxon>
        <taxon>Nostocaceae</taxon>
        <taxon>Nostoc</taxon>
    </lineage>
</organism>
<dbReference type="PANTHER" id="PTHR46401:SF2">
    <property type="entry name" value="GLYCOSYLTRANSFERASE WBBK-RELATED"/>
    <property type="match status" value="1"/>
</dbReference>
<dbReference type="CDD" id="cd03801">
    <property type="entry name" value="GT4_PimA-like"/>
    <property type="match status" value="1"/>
</dbReference>
<evidence type="ECO:0000259" key="2">
    <source>
        <dbReference type="Pfam" id="PF00534"/>
    </source>
</evidence>
<reference evidence="4 5" key="1">
    <citation type="submission" date="2019-10" db="EMBL/GenBank/DDBJ databases">
        <title>Genomic and transcriptomic insights into the perfect genentic adaptation of a filamentous nitrogen-fixing cyanobacterium to rice fields.</title>
        <authorList>
            <person name="Chen Z."/>
        </authorList>
    </citation>
    <scope>NUCLEOTIDE SEQUENCE [LARGE SCALE GENOMIC DNA]</scope>
    <source>
        <strain evidence="4">CCNUC1</strain>
    </source>
</reference>
<dbReference type="GO" id="GO:0016757">
    <property type="term" value="F:glycosyltransferase activity"/>
    <property type="evidence" value="ECO:0007669"/>
    <property type="project" value="InterPro"/>
</dbReference>
<feature type="domain" description="Glycosyl transferase family 1" evidence="2">
    <location>
        <begin position="210"/>
        <end position="371"/>
    </location>
</feature>
<keyword evidence="5" id="KW-1185">Reference proteome</keyword>
<dbReference type="SUPFAM" id="SSF53756">
    <property type="entry name" value="UDP-Glycosyltransferase/glycogen phosphorylase"/>
    <property type="match status" value="1"/>
</dbReference>
<evidence type="ECO:0000256" key="1">
    <source>
        <dbReference type="ARBA" id="ARBA00022679"/>
    </source>
</evidence>
<dbReference type="Proteomes" id="UP000326678">
    <property type="component" value="Chromosome Gxm1"/>
</dbReference>
<name>A0A5P8VSG2_9NOSO</name>
<accession>A0A5P8VSG2</accession>
<dbReference type="InterPro" id="IPR001296">
    <property type="entry name" value="Glyco_trans_1"/>
</dbReference>
<sequence length="401" mass="45663">MKILVLTDAFLPDHTGGISKSLLPEVEAFVSLGNKVTVITRSSKPDQPKYEVRKNYELYRYFSPHKKSFFYKTYPIFSLLELPYLISSLHRQKQFDVAYVHNPFQANALRKVLPKLPCLYVYHASTYSEIKIDNLKGKYGIFKPIVSIVNKWIKSLEGKVLNNADQIIVRSQFMMEDMNNLYENINSEKIAVLPLCVDTERFCCVDNNIEARQRLGLPEDKYILLTVRRLVARMGIENLISAMPSVIEKFPNILLLIGGTGYLEENLWQMIQQYKLEKNVKLLGFLPEEKLPTYYQAANLFVLPTLAYEGFGLVTIESLACGTPVLATPVGASPELLKPLGKDLLFKDSTPKAISEGIILCLTEGLNQYTRTKCSNYCLDNYSKIQIGRLLESILTKLITY</sequence>
<proteinExistence type="predicted"/>
<dbReference type="EMBL" id="CP045226">
    <property type="protein sequence ID" value="QFS43254.1"/>
    <property type="molecule type" value="Genomic_DNA"/>
</dbReference>
<dbReference type="Pfam" id="PF13439">
    <property type="entry name" value="Glyco_transf_4"/>
    <property type="match status" value="1"/>
</dbReference>
<feature type="domain" description="Glycosyltransferase subfamily 4-like N-terminal" evidence="3">
    <location>
        <begin position="16"/>
        <end position="201"/>
    </location>
</feature>
<dbReference type="InterPro" id="IPR028098">
    <property type="entry name" value="Glyco_trans_4-like_N"/>
</dbReference>
<dbReference type="PANTHER" id="PTHR46401">
    <property type="entry name" value="GLYCOSYLTRANSFERASE WBBK-RELATED"/>
    <property type="match status" value="1"/>
</dbReference>
<protein>
    <submittedName>
        <fullName evidence="4">Glycosyltransferase family 1 protein</fullName>
    </submittedName>
</protein>
<dbReference type="Gene3D" id="3.40.50.2000">
    <property type="entry name" value="Glycogen Phosphorylase B"/>
    <property type="match status" value="2"/>
</dbReference>
<keyword evidence="1 4" id="KW-0808">Transferase</keyword>
<evidence type="ECO:0000259" key="3">
    <source>
        <dbReference type="Pfam" id="PF13439"/>
    </source>
</evidence>
<dbReference type="AlphaFoldDB" id="A0A5P8VSG2"/>
<dbReference type="Pfam" id="PF00534">
    <property type="entry name" value="Glycos_transf_1"/>
    <property type="match status" value="1"/>
</dbReference>
<dbReference type="RefSeq" id="WP_152588187.1">
    <property type="nucleotide sequence ID" value="NZ_CP045226.1"/>
</dbReference>
<evidence type="ECO:0000313" key="5">
    <source>
        <dbReference type="Proteomes" id="UP000326678"/>
    </source>
</evidence>
<dbReference type="GO" id="GO:0009103">
    <property type="term" value="P:lipopolysaccharide biosynthetic process"/>
    <property type="evidence" value="ECO:0007669"/>
    <property type="project" value="TreeGrafter"/>
</dbReference>
<gene>
    <name evidence="4" type="ORF">GXM_00727</name>
</gene>
<dbReference type="KEGG" id="nsh:GXM_00727"/>